<proteinExistence type="predicted"/>
<evidence type="ECO:0000313" key="2">
    <source>
        <dbReference type="EMBL" id="PTX37878.1"/>
    </source>
</evidence>
<dbReference type="AlphaFoldDB" id="A0A2T6A270"/>
<organism evidence="2 3">
    <name type="scientific">Gemmobacter caeni</name>
    <dbReference type="NCBI Taxonomy" id="589035"/>
    <lineage>
        <taxon>Bacteria</taxon>
        <taxon>Pseudomonadati</taxon>
        <taxon>Pseudomonadota</taxon>
        <taxon>Alphaproteobacteria</taxon>
        <taxon>Rhodobacterales</taxon>
        <taxon>Paracoccaceae</taxon>
        <taxon>Gemmobacter</taxon>
    </lineage>
</organism>
<dbReference type="Proteomes" id="UP000244224">
    <property type="component" value="Unassembled WGS sequence"/>
</dbReference>
<name>A0A2T6A270_9RHOB</name>
<keyword evidence="3" id="KW-1185">Reference proteome</keyword>
<comment type="caution">
    <text evidence="2">The sequence shown here is derived from an EMBL/GenBank/DDBJ whole genome shotgun (WGS) entry which is preliminary data.</text>
</comment>
<protein>
    <submittedName>
        <fullName evidence="2">Uncharacterized protein</fullName>
    </submittedName>
</protein>
<reference evidence="2 3" key="1">
    <citation type="submission" date="2018-04" db="EMBL/GenBank/DDBJ databases">
        <title>Genomic Encyclopedia of Archaeal and Bacterial Type Strains, Phase II (KMG-II): from individual species to whole genera.</title>
        <authorList>
            <person name="Goeker M."/>
        </authorList>
    </citation>
    <scope>NUCLEOTIDE SEQUENCE [LARGE SCALE GENOMIC DNA]</scope>
    <source>
        <strain evidence="2 3">DSM 21823</strain>
    </source>
</reference>
<feature type="non-terminal residue" evidence="2">
    <location>
        <position position="1"/>
    </location>
</feature>
<dbReference type="EMBL" id="QBKP01000047">
    <property type="protein sequence ID" value="PTX37869.1"/>
    <property type="molecule type" value="Genomic_DNA"/>
</dbReference>
<dbReference type="EMBL" id="QBKP01000047">
    <property type="protein sequence ID" value="PTX37878.1"/>
    <property type="molecule type" value="Genomic_DNA"/>
</dbReference>
<sequence length="46" mass="4863">LKPGIQRLGDGVATWLDRSAAAGNGVVPLAAARAWRYLKAEITAEQ</sequence>
<gene>
    <name evidence="1" type="ORF">C8N34_1471</name>
    <name evidence="2" type="ORF">C8N34_14710</name>
</gene>
<accession>A0A2T6A270</accession>
<evidence type="ECO:0000313" key="3">
    <source>
        <dbReference type="Proteomes" id="UP000244224"/>
    </source>
</evidence>
<evidence type="ECO:0000313" key="1">
    <source>
        <dbReference type="EMBL" id="PTX37869.1"/>
    </source>
</evidence>